<reference evidence="2" key="2">
    <citation type="submission" date="2020-09" db="EMBL/GenBank/DDBJ databases">
        <authorList>
            <person name="Sun Q."/>
            <person name="Zhou Y."/>
        </authorList>
    </citation>
    <scope>NUCLEOTIDE SEQUENCE</scope>
    <source>
        <strain evidence="2">CGMCC 1.12726</strain>
    </source>
</reference>
<accession>A0A917CH29</accession>
<dbReference type="Pfam" id="PF08241">
    <property type="entry name" value="Methyltransf_11"/>
    <property type="match status" value="1"/>
</dbReference>
<dbReference type="SUPFAM" id="SSF53335">
    <property type="entry name" value="S-adenosyl-L-methionine-dependent methyltransferases"/>
    <property type="match status" value="1"/>
</dbReference>
<evidence type="ECO:0000313" key="2">
    <source>
        <dbReference type="EMBL" id="GGF88675.1"/>
    </source>
</evidence>
<dbReference type="CDD" id="cd02440">
    <property type="entry name" value="AdoMet_MTases"/>
    <property type="match status" value="1"/>
</dbReference>
<evidence type="ECO:0000313" key="3">
    <source>
        <dbReference type="Proteomes" id="UP000632858"/>
    </source>
</evidence>
<dbReference type="PANTHER" id="PTHR43591">
    <property type="entry name" value="METHYLTRANSFERASE"/>
    <property type="match status" value="1"/>
</dbReference>
<evidence type="ECO:0000259" key="1">
    <source>
        <dbReference type="Pfam" id="PF08241"/>
    </source>
</evidence>
<proteinExistence type="predicted"/>
<dbReference type="RefSeq" id="WP_188448096.1">
    <property type="nucleotide sequence ID" value="NZ_BMFO01000002.1"/>
</dbReference>
<dbReference type="InterPro" id="IPR029063">
    <property type="entry name" value="SAM-dependent_MTases_sf"/>
</dbReference>
<feature type="domain" description="Methyltransferase type 11" evidence="1">
    <location>
        <begin position="45"/>
        <end position="129"/>
    </location>
</feature>
<protein>
    <recommendedName>
        <fullName evidence="1">Methyltransferase type 11 domain-containing protein</fullName>
    </recommendedName>
</protein>
<dbReference type="Gene3D" id="3.40.50.150">
    <property type="entry name" value="Vaccinia Virus protein VP39"/>
    <property type="match status" value="1"/>
</dbReference>
<dbReference type="Proteomes" id="UP000632858">
    <property type="component" value="Unassembled WGS sequence"/>
</dbReference>
<keyword evidence="3" id="KW-1185">Reference proteome</keyword>
<name>A0A917CH29_9GAMM</name>
<dbReference type="PANTHER" id="PTHR43591:SF24">
    <property type="entry name" value="2-METHOXY-6-POLYPRENYL-1,4-BENZOQUINOL METHYLASE, MITOCHONDRIAL"/>
    <property type="match status" value="1"/>
</dbReference>
<dbReference type="AlphaFoldDB" id="A0A917CH29"/>
<gene>
    <name evidence="2" type="ORF">GCM10010960_08160</name>
</gene>
<dbReference type="EMBL" id="BMFO01000002">
    <property type="protein sequence ID" value="GGF88675.1"/>
    <property type="molecule type" value="Genomic_DNA"/>
</dbReference>
<dbReference type="GO" id="GO:0008757">
    <property type="term" value="F:S-adenosylmethionine-dependent methyltransferase activity"/>
    <property type="evidence" value="ECO:0007669"/>
    <property type="project" value="InterPro"/>
</dbReference>
<dbReference type="InterPro" id="IPR013216">
    <property type="entry name" value="Methyltransf_11"/>
</dbReference>
<reference evidence="2" key="1">
    <citation type="journal article" date="2014" name="Int. J. Syst. Evol. Microbiol.">
        <title>Complete genome sequence of Corynebacterium casei LMG S-19264T (=DSM 44701T), isolated from a smear-ripened cheese.</title>
        <authorList>
            <consortium name="US DOE Joint Genome Institute (JGI-PGF)"/>
            <person name="Walter F."/>
            <person name="Albersmeier A."/>
            <person name="Kalinowski J."/>
            <person name="Ruckert C."/>
        </authorList>
    </citation>
    <scope>NUCLEOTIDE SEQUENCE</scope>
    <source>
        <strain evidence="2">CGMCC 1.12726</strain>
    </source>
</reference>
<comment type="caution">
    <text evidence="2">The sequence shown here is derived from an EMBL/GenBank/DDBJ whole genome shotgun (WGS) entry which is preliminary data.</text>
</comment>
<organism evidence="2 3">
    <name type="scientific">Arenimonas maotaiensis</name>
    <dbReference type="NCBI Taxonomy" id="1446479"/>
    <lineage>
        <taxon>Bacteria</taxon>
        <taxon>Pseudomonadati</taxon>
        <taxon>Pseudomonadota</taxon>
        <taxon>Gammaproteobacteria</taxon>
        <taxon>Lysobacterales</taxon>
        <taxon>Lysobacteraceae</taxon>
        <taxon>Arenimonas</taxon>
    </lineage>
</organism>
<sequence>MQDYSAIFAVRAAQYHLAMRTHPHARDGEFGALLEDLPADAIDVLDVPAGGGYLDAYLPAGTRLSACDFSVGFAAEGATLASPEHLPFPDASFDAVLSLTGLHHVPAPRQDAFLAECRRVLRPGGRLLVGEVLACSPVDGFLNGFVHRHNSQGHEGVFFDAGFIPRLQAAGFGDVAMQVRHYPWRFDSEAAMVFYCRHMFGIDRAADDTLAAGLAEHLAYRIGPDGAVALPWQLVFFQGVKR</sequence>